<dbReference type="Pfam" id="PF00378">
    <property type="entry name" value="ECH_1"/>
    <property type="match status" value="1"/>
</dbReference>
<dbReference type="OrthoDB" id="9774843at2"/>
<dbReference type="AlphaFoldDB" id="A0A556ABB8"/>
<dbReference type="FunFam" id="3.90.226.10:FF:000009">
    <property type="entry name" value="Carnitinyl-CoA dehydratase"/>
    <property type="match status" value="1"/>
</dbReference>
<dbReference type="EMBL" id="VLTJ01000039">
    <property type="protein sequence ID" value="TSH90178.1"/>
    <property type="molecule type" value="Genomic_DNA"/>
</dbReference>
<keyword evidence="2" id="KW-0456">Lyase</keyword>
<name>A0A556ABB8_9BURK</name>
<protein>
    <recommendedName>
        <fullName evidence="6">Enoyl-CoA hydratase/isomerase family protein</fullName>
    </recommendedName>
</protein>
<dbReference type="PANTHER" id="PTHR11941">
    <property type="entry name" value="ENOYL-COA HYDRATASE-RELATED"/>
    <property type="match status" value="1"/>
</dbReference>
<dbReference type="InterPro" id="IPR014748">
    <property type="entry name" value="Enoyl-CoA_hydra_C"/>
</dbReference>
<comment type="similarity">
    <text evidence="1 3">Belongs to the enoyl-CoA hydratase/isomerase family.</text>
</comment>
<proteinExistence type="inferred from homology"/>
<dbReference type="Proteomes" id="UP000318405">
    <property type="component" value="Unassembled WGS sequence"/>
</dbReference>
<evidence type="ECO:0000313" key="4">
    <source>
        <dbReference type="EMBL" id="TSH90178.1"/>
    </source>
</evidence>
<evidence type="ECO:0000256" key="1">
    <source>
        <dbReference type="ARBA" id="ARBA00005254"/>
    </source>
</evidence>
<evidence type="ECO:0000256" key="3">
    <source>
        <dbReference type="RuleBase" id="RU003707"/>
    </source>
</evidence>
<evidence type="ECO:0000313" key="5">
    <source>
        <dbReference type="Proteomes" id="UP000318405"/>
    </source>
</evidence>
<dbReference type="Gene3D" id="3.90.226.10">
    <property type="entry name" value="2-enoyl-CoA Hydratase, Chain A, domain 1"/>
    <property type="match status" value="1"/>
</dbReference>
<dbReference type="PANTHER" id="PTHR11941:SF54">
    <property type="entry name" value="ENOYL-COA HYDRATASE, MITOCHONDRIAL"/>
    <property type="match status" value="1"/>
</dbReference>
<gene>
    <name evidence="4" type="ORF">FOZ76_20275</name>
</gene>
<organism evidence="4 5">
    <name type="scientific">Verticiella sediminum</name>
    <dbReference type="NCBI Taxonomy" id="1247510"/>
    <lineage>
        <taxon>Bacteria</taxon>
        <taxon>Pseudomonadati</taxon>
        <taxon>Pseudomonadota</taxon>
        <taxon>Betaproteobacteria</taxon>
        <taxon>Burkholderiales</taxon>
        <taxon>Alcaligenaceae</taxon>
        <taxon>Verticiella</taxon>
    </lineage>
</organism>
<evidence type="ECO:0000256" key="2">
    <source>
        <dbReference type="ARBA" id="ARBA00023239"/>
    </source>
</evidence>
<dbReference type="PROSITE" id="PS00166">
    <property type="entry name" value="ENOYL_COA_HYDRATASE"/>
    <property type="match status" value="1"/>
</dbReference>
<evidence type="ECO:0008006" key="6">
    <source>
        <dbReference type="Google" id="ProtNLM"/>
    </source>
</evidence>
<sequence>MRHLSSFPFAKDDMTSAFETIGLDRQGSVAILTLNRPDVMNAINMQMRTELRRALAALRRDAEVGAAVLTGAGDRSFSAGMDLREFDRMNGGTPIAEMKRYRWERGEGIAAFDKPLIAAVNGLAVGGGVELALLCDLSFAADTASFAFGEVKRGLIPGNGGTQRLSRRVGQARALDMILSARTVDAAEALAIGLVEYVVPRTELLARAVALAAQMAAHAPVAVRTAKAAIQRGAALPLADGLLLEQDLATFLYTTEDAKEGPRAFLEKRTPVWRGR</sequence>
<dbReference type="GO" id="GO:0006635">
    <property type="term" value="P:fatty acid beta-oxidation"/>
    <property type="evidence" value="ECO:0007669"/>
    <property type="project" value="TreeGrafter"/>
</dbReference>
<dbReference type="GO" id="GO:0016836">
    <property type="term" value="F:hydro-lyase activity"/>
    <property type="evidence" value="ECO:0007669"/>
    <property type="project" value="UniProtKB-ARBA"/>
</dbReference>
<dbReference type="CDD" id="cd06558">
    <property type="entry name" value="crotonase-like"/>
    <property type="match status" value="1"/>
</dbReference>
<dbReference type="FunFam" id="1.10.12.10:FF:000001">
    <property type="entry name" value="Probable enoyl-CoA hydratase, mitochondrial"/>
    <property type="match status" value="1"/>
</dbReference>
<dbReference type="SUPFAM" id="SSF52096">
    <property type="entry name" value="ClpP/crotonase"/>
    <property type="match status" value="1"/>
</dbReference>
<dbReference type="InterPro" id="IPR018376">
    <property type="entry name" value="Enoyl-CoA_hyd/isom_CS"/>
</dbReference>
<comment type="caution">
    <text evidence="4">The sequence shown here is derived from an EMBL/GenBank/DDBJ whole genome shotgun (WGS) entry which is preliminary data.</text>
</comment>
<keyword evidence="5" id="KW-1185">Reference proteome</keyword>
<accession>A0A556ABB8</accession>
<dbReference type="InterPro" id="IPR029045">
    <property type="entry name" value="ClpP/crotonase-like_dom_sf"/>
</dbReference>
<dbReference type="InterPro" id="IPR001753">
    <property type="entry name" value="Enoyl-CoA_hydra/iso"/>
</dbReference>
<dbReference type="Gene3D" id="1.10.12.10">
    <property type="entry name" value="Lyase 2-enoyl-coa Hydratase, Chain A, domain 2"/>
    <property type="match status" value="1"/>
</dbReference>
<reference evidence="4 5" key="1">
    <citation type="submission" date="2019-07" db="EMBL/GenBank/DDBJ databases">
        <title>Qingshengfaniella alkalisoli gen. nov., sp. nov., isolated from saline soil.</title>
        <authorList>
            <person name="Xu L."/>
            <person name="Huang X.-X."/>
            <person name="Sun J.-Q."/>
        </authorList>
    </citation>
    <scope>NUCLEOTIDE SEQUENCE [LARGE SCALE GENOMIC DNA]</scope>
    <source>
        <strain evidence="4 5">DSM 27279</strain>
    </source>
</reference>